<sequence>MTTPTPLDAAHAAMDAAPDDTGPRLRFFERLADAELFLLLENEPEGDGIDPRVFDTEDGRFVLAFDREDRLAEFAGGIAPYAALPGRVLAGMLQGQSLGLAINPDVAPSAMLLGVDAITWLTETLAHGPTQTEARPQEVTAPTGLPESLLTALDAKLAAMTGRATLAYLAGVTYDTGARGHLLAFIDVVQGAEGALARAVNEALAFSGLEAGSLDVAFLRAADPVSAQLARVGLRFDLPQHDAPDPRPAPGTNPDKPPILR</sequence>
<keyword evidence="3" id="KW-1185">Reference proteome</keyword>
<name>A0A4R6B277_9RHOB</name>
<evidence type="ECO:0000313" key="3">
    <source>
        <dbReference type="Proteomes" id="UP000294562"/>
    </source>
</evidence>
<dbReference type="OrthoDB" id="7831317at2"/>
<dbReference type="RefSeq" id="WP_133341111.1">
    <property type="nucleotide sequence ID" value="NZ_SMZO01000002.1"/>
</dbReference>
<dbReference type="AlphaFoldDB" id="A0A4R6B277"/>
<accession>A0A4R6B277</accession>
<gene>
    <name evidence="2" type="ORF">E2L05_01450</name>
</gene>
<feature type="compositionally biased region" description="Pro residues" evidence="1">
    <location>
        <begin position="246"/>
        <end position="261"/>
    </location>
</feature>
<proteinExistence type="predicted"/>
<comment type="caution">
    <text evidence="2">The sequence shown here is derived from an EMBL/GenBank/DDBJ whole genome shotgun (WGS) entry which is preliminary data.</text>
</comment>
<evidence type="ECO:0000256" key="1">
    <source>
        <dbReference type="SAM" id="MobiDB-lite"/>
    </source>
</evidence>
<evidence type="ECO:0000313" key="2">
    <source>
        <dbReference type="EMBL" id="TDL91271.1"/>
    </source>
</evidence>
<feature type="region of interest" description="Disordered" evidence="1">
    <location>
        <begin position="237"/>
        <end position="261"/>
    </location>
</feature>
<reference evidence="2 3" key="1">
    <citation type="submission" date="2019-03" db="EMBL/GenBank/DDBJ databases">
        <title>Rhodobacteraceae bacterium SM1902, a new member of the family Rhodobacteraceae isolated from Yantai.</title>
        <authorList>
            <person name="Sun Y."/>
        </authorList>
    </citation>
    <scope>NUCLEOTIDE SEQUENCE [LARGE SCALE GENOMIC DNA]</scope>
    <source>
        <strain evidence="2 3">SM1902</strain>
    </source>
</reference>
<dbReference type="Proteomes" id="UP000294562">
    <property type="component" value="Unassembled WGS sequence"/>
</dbReference>
<organism evidence="2 3">
    <name type="scientific">Meridianimarinicoccus aquatilis</name>
    <dbReference type="NCBI Taxonomy" id="2552766"/>
    <lineage>
        <taxon>Bacteria</taxon>
        <taxon>Pseudomonadati</taxon>
        <taxon>Pseudomonadota</taxon>
        <taxon>Alphaproteobacteria</taxon>
        <taxon>Rhodobacterales</taxon>
        <taxon>Paracoccaceae</taxon>
        <taxon>Meridianimarinicoccus</taxon>
    </lineage>
</organism>
<protein>
    <submittedName>
        <fullName evidence="2">SseB family protein</fullName>
    </submittedName>
</protein>
<dbReference type="EMBL" id="SMZO01000002">
    <property type="protein sequence ID" value="TDL91271.1"/>
    <property type="molecule type" value="Genomic_DNA"/>
</dbReference>